<sequence>MSIAWDVSVLVTGLGAVIGVQQRRICNLRERLGHAREQLVDKSQQLEALLLYANVVSGNRRPP</sequence>
<comment type="caution">
    <text evidence="1">The sequence shown here is derived from an EMBL/GenBank/DDBJ whole genome shotgun (WGS) entry which is preliminary data.</text>
</comment>
<name>A0ABD6FDV5_9PSEU</name>
<protein>
    <submittedName>
        <fullName evidence="1">Uncharacterized protein</fullName>
    </submittedName>
</protein>
<evidence type="ECO:0000313" key="2">
    <source>
        <dbReference type="Proteomes" id="UP000249324"/>
    </source>
</evidence>
<gene>
    <name evidence="1" type="ORF">DIU77_007510</name>
</gene>
<dbReference type="AlphaFoldDB" id="A0ABD6FDV5"/>
<reference evidence="1 2" key="1">
    <citation type="journal article" date="2021" name="BMC Genomics">
        <title>Genome-resolved metagenome and metatranscriptome analyses of thermophilic composting reveal key bacterial players and their metabolic interactions.</title>
        <authorList>
            <person name="Braga L.P.P."/>
            <person name="Pereira R.V."/>
            <person name="Martins L.F."/>
            <person name="Moura L.M.S."/>
            <person name="Sanchez F.B."/>
            <person name="Patane J.S.L."/>
            <person name="da Silva A.M."/>
            <person name="Setubal J.C."/>
        </authorList>
    </citation>
    <scope>NUCLEOTIDE SEQUENCE [LARGE SCALE GENOMIC DNA]</scope>
    <source>
        <strain evidence="1">ZC4RG45</strain>
    </source>
</reference>
<dbReference type="Proteomes" id="UP000249324">
    <property type="component" value="Unassembled WGS sequence"/>
</dbReference>
<accession>A0ABD6FDV5</accession>
<proteinExistence type="predicted"/>
<organism evidence="1 2">
    <name type="scientific">Thermocrispum agreste</name>
    <dbReference type="NCBI Taxonomy" id="37925"/>
    <lineage>
        <taxon>Bacteria</taxon>
        <taxon>Bacillati</taxon>
        <taxon>Actinomycetota</taxon>
        <taxon>Actinomycetes</taxon>
        <taxon>Pseudonocardiales</taxon>
        <taxon>Pseudonocardiaceae</taxon>
        <taxon>Thermocrispum</taxon>
    </lineage>
</organism>
<evidence type="ECO:0000313" key="1">
    <source>
        <dbReference type="EMBL" id="MFO7192072.1"/>
    </source>
</evidence>
<dbReference type="EMBL" id="QGUI02000070">
    <property type="protein sequence ID" value="MFO7192072.1"/>
    <property type="molecule type" value="Genomic_DNA"/>
</dbReference>